<evidence type="ECO:0000313" key="1">
    <source>
        <dbReference type="EMBL" id="CAI9961961.1"/>
    </source>
</evidence>
<organism evidence="1">
    <name type="scientific">Hexamita inflata</name>
    <dbReference type="NCBI Taxonomy" id="28002"/>
    <lineage>
        <taxon>Eukaryota</taxon>
        <taxon>Metamonada</taxon>
        <taxon>Diplomonadida</taxon>
        <taxon>Hexamitidae</taxon>
        <taxon>Hexamitinae</taxon>
        <taxon>Hexamita</taxon>
    </lineage>
</organism>
<evidence type="ECO:0000313" key="2">
    <source>
        <dbReference type="EMBL" id="CAL6116803.1"/>
    </source>
</evidence>
<reference evidence="2 3" key="2">
    <citation type="submission" date="2024-07" db="EMBL/GenBank/DDBJ databases">
        <authorList>
            <person name="Akdeniz Z."/>
        </authorList>
    </citation>
    <scope>NUCLEOTIDE SEQUENCE [LARGE SCALE GENOMIC DNA]</scope>
</reference>
<gene>
    <name evidence="1" type="ORF">HINF_LOCUS49606</name>
    <name evidence="2" type="ORF">HINF_LOCUS79200</name>
</gene>
<evidence type="ECO:0000313" key="3">
    <source>
        <dbReference type="Proteomes" id="UP001642409"/>
    </source>
</evidence>
<protein>
    <submittedName>
        <fullName evidence="2">Hypothetical_protein</fullName>
    </submittedName>
</protein>
<reference evidence="1" key="1">
    <citation type="submission" date="2023-06" db="EMBL/GenBank/DDBJ databases">
        <authorList>
            <person name="Kurt Z."/>
        </authorList>
    </citation>
    <scope>NUCLEOTIDE SEQUENCE</scope>
</reference>
<dbReference type="Proteomes" id="UP001642409">
    <property type="component" value="Unassembled WGS sequence"/>
</dbReference>
<dbReference type="EMBL" id="CAXDID020001091">
    <property type="protein sequence ID" value="CAL6116803.1"/>
    <property type="molecule type" value="Genomic_DNA"/>
</dbReference>
<comment type="caution">
    <text evidence="1">The sequence shown here is derived from an EMBL/GenBank/DDBJ whole genome shotgun (WGS) entry which is preliminary data.</text>
</comment>
<sequence>MLFVLNEEELLGGEELVQIQLEGLELLLAVKRLQRAQLVSVRVQMSQGEVFDEFQRFQPIVRHVQEDNRSRKGDTCQDVVGHVAVSEFEEMREIGLRQLVSRQIQVRQTRQMHLGNVGDAVVGQIQSSYVQAAQEIQ</sequence>
<accession>A0AA86URP4</accession>
<dbReference type="AlphaFoldDB" id="A0AA86URP4"/>
<dbReference type="EMBL" id="CATOUU010000951">
    <property type="protein sequence ID" value="CAI9961961.1"/>
    <property type="molecule type" value="Genomic_DNA"/>
</dbReference>
<name>A0AA86URP4_9EUKA</name>
<proteinExistence type="predicted"/>
<keyword evidence="3" id="KW-1185">Reference proteome</keyword>